<protein>
    <submittedName>
        <fullName evidence="1">Uncharacterized protein</fullName>
    </submittedName>
</protein>
<comment type="caution">
    <text evidence="1">The sequence shown here is derived from an EMBL/GenBank/DDBJ whole genome shotgun (WGS) entry which is preliminary data.</text>
</comment>
<proteinExistence type="predicted"/>
<gene>
    <name evidence="1" type="ORF">SAMN05421679_1211</name>
</gene>
<dbReference type="EMBL" id="FXUO01000021">
    <property type="protein sequence ID" value="SMP97638.1"/>
    <property type="molecule type" value="Genomic_DNA"/>
</dbReference>
<sequence length="109" mass="13011">MITLINNTVRRSKKSFLPNNLQIFDKLNLLIVGDKQTSHIPIVAKSLFMGKRITESKKQSVEHILLEQPRIETRQLYYLLKNKFSLEKIKNRQRCTFRLYQKRKSTYLS</sequence>
<evidence type="ECO:0000313" key="2">
    <source>
        <dbReference type="Proteomes" id="UP001158050"/>
    </source>
</evidence>
<keyword evidence="2" id="KW-1185">Reference proteome</keyword>
<accession>A0ABY1R6T6</accession>
<name>A0ABY1R6T6_9FLAO</name>
<reference evidence="1 2" key="1">
    <citation type="submission" date="2017-05" db="EMBL/GenBank/DDBJ databases">
        <authorList>
            <person name="Varghese N."/>
            <person name="Submissions S."/>
        </authorList>
    </citation>
    <scope>NUCLEOTIDE SEQUENCE [LARGE SCALE GENOMIC DNA]</scope>
    <source>
        <strain evidence="1 2">DSM 18015</strain>
    </source>
</reference>
<evidence type="ECO:0000313" key="1">
    <source>
        <dbReference type="EMBL" id="SMP97638.1"/>
    </source>
</evidence>
<dbReference type="Proteomes" id="UP001158050">
    <property type="component" value="Unassembled WGS sequence"/>
</dbReference>
<organism evidence="1 2">
    <name type="scientific">Epilithonimonas pallida</name>
    <dbReference type="NCBI Taxonomy" id="373671"/>
    <lineage>
        <taxon>Bacteria</taxon>
        <taxon>Pseudomonadati</taxon>
        <taxon>Bacteroidota</taxon>
        <taxon>Flavobacteriia</taxon>
        <taxon>Flavobacteriales</taxon>
        <taxon>Weeksellaceae</taxon>
        <taxon>Chryseobacterium group</taxon>
        <taxon>Epilithonimonas</taxon>
    </lineage>
</organism>